<accession>A0A2A2LQ16</accession>
<keyword evidence="1" id="KW-0812">Transmembrane</keyword>
<proteinExistence type="predicted"/>
<feature type="transmembrane region" description="Helical" evidence="1">
    <location>
        <begin position="132"/>
        <end position="156"/>
    </location>
</feature>
<organism evidence="2 3">
    <name type="scientific">Diploscapter pachys</name>
    <dbReference type="NCBI Taxonomy" id="2018661"/>
    <lineage>
        <taxon>Eukaryota</taxon>
        <taxon>Metazoa</taxon>
        <taxon>Ecdysozoa</taxon>
        <taxon>Nematoda</taxon>
        <taxon>Chromadorea</taxon>
        <taxon>Rhabditida</taxon>
        <taxon>Rhabditina</taxon>
        <taxon>Rhabditomorpha</taxon>
        <taxon>Rhabditoidea</taxon>
        <taxon>Rhabditidae</taxon>
        <taxon>Diploscapter</taxon>
    </lineage>
</organism>
<keyword evidence="1" id="KW-1133">Transmembrane helix</keyword>
<name>A0A2A2LQ16_9BILA</name>
<sequence>MMTIEPRAARCCCCNARITLIVLLCFYIFVGAIGAIYWIAGTSDHVYQKSYTCLLFSRVWRFVELALYILFLYGTVKRQPRILMAGLIYEIIGAVLTGIWYLRVIIRSSGQRSSMSSQQQQQMEETKLIDSFIFEFTAIIMSATLIVQSMICYLYFIVYRKAKSFQDSQLMVRSAGVVMQQGNYPNYPPYDPRRLMSQNDPNWAHMGPW</sequence>
<dbReference type="AlphaFoldDB" id="A0A2A2LQ16"/>
<gene>
    <name evidence="2" type="ORF">WR25_07572</name>
</gene>
<feature type="transmembrane region" description="Helical" evidence="1">
    <location>
        <begin position="83"/>
        <end position="106"/>
    </location>
</feature>
<evidence type="ECO:0000313" key="2">
    <source>
        <dbReference type="EMBL" id="PAV88326.1"/>
    </source>
</evidence>
<evidence type="ECO:0000256" key="1">
    <source>
        <dbReference type="SAM" id="Phobius"/>
    </source>
</evidence>
<keyword evidence="3" id="KW-1185">Reference proteome</keyword>
<feature type="transmembrane region" description="Helical" evidence="1">
    <location>
        <begin position="59"/>
        <end position="76"/>
    </location>
</feature>
<reference evidence="2 3" key="1">
    <citation type="journal article" date="2017" name="Curr. Biol.">
        <title>Genome architecture and evolution of a unichromosomal asexual nematode.</title>
        <authorList>
            <person name="Fradin H."/>
            <person name="Zegar C."/>
            <person name="Gutwein M."/>
            <person name="Lucas J."/>
            <person name="Kovtun M."/>
            <person name="Corcoran D."/>
            <person name="Baugh L.R."/>
            <person name="Kiontke K."/>
            <person name="Gunsalus K."/>
            <person name="Fitch D.H."/>
            <person name="Piano F."/>
        </authorList>
    </citation>
    <scope>NUCLEOTIDE SEQUENCE [LARGE SCALE GENOMIC DNA]</scope>
    <source>
        <strain evidence="2">PF1309</strain>
    </source>
</reference>
<comment type="caution">
    <text evidence="2">The sequence shown here is derived from an EMBL/GenBank/DDBJ whole genome shotgun (WGS) entry which is preliminary data.</text>
</comment>
<keyword evidence="1" id="KW-0472">Membrane</keyword>
<dbReference type="Proteomes" id="UP000218231">
    <property type="component" value="Unassembled WGS sequence"/>
</dbReference>
<evidence type="ECO:0000313" key="3">
    <source>
        <dbReference type="Proteomes" id="UP000218231"/>
    </source>
</evidence>
<protein>
    <submittedName>
        <fullName evidence="2">Uncharacterized protein</fullName>
    </submittedName>
</protein>
<feature type="transmembrane region" description="Helical" evidence="1">
    <location>
        <begin position="20"/>
        <end position="39"/>
    </location>
</feature>
<dbReference type="EMBL" id="LIAE01006521">
    <property type="protein sequence ID" value="PAV88326.1"/>
    <property type="molecule type" value="Genomic_DNA"/>
</dbReference>